<dbReference type="OrthoDB" id="9948at2157"/>
<organism evidence="1 2">
    <name type="scientific">Aciduliprofundum boonei (strain DSM 19572 / T469)</name>
    <dbReference type="NCBI Taxonomy" id="439481"/>
    <lineage>
        <taxon>Archaea</taxon>
        <taxon>Methanobacteriati</taxon>
        <taxon>Thermoplasmatota</taxon>
        <taxon>DHVE2 group</taxon>
        <taxon>Candidatus Aciduliprofundum</taxon>
    </lineage>
</organism>
<name>B5I9K5_ACIB4</name>
<reference evidence="1" key="1">
    <citation type="submission" date="2010-02" db="EMBL/GenBank/DDBJ databases">
        <title>Complete sequence of Aciduliprofundum boonei T469.</title>
        <authorList>
            <consortium name="US DOE Joint Genome Institute"/>
            <person name="Lucas S."/>
            <person name="Copeland A."/>
            <person name="Lapidus A."/>
            <person name="Cheng J.-F."/>
            <person name="Bruce D."/>
            <person name="Goodwin L."/>
            <person name="Pitluck S."/>
            <person name="Saunders E."/>
            <person name="Detter J.C."/>
            <person name="Han C."/>
            <person name="Tapia R."/>
            <person name="Land M."/>
            <person name="Hauser L."/>
            <person name="Kyrpides N."/>
            <person name="Mikhailova N."/>
            <person name="Flores G."/>
            <person name="Reysenbach A.-L."/>
            <person name="Woyke T."/>
        </authorList>
    </citation>
    <scope>NUCLEOTIDE SEQUENCE</scope>
    <source>
        <strain evidence="1">T469</strain>
    </source>
</reference>
<protein>
    <recommendedName>
        <fullName evidence="3">DUF763 domain-containing protein</fullName>
    </recommendedName>
</protein>
<dbReference type="RefSeq" id="WP_008082634.1">
    <property type="nucleotide sequence ID" value="NC_013926.1"/>
</dbReference>
<dbReference type="AlphaFoldDB" id="B5I9K5"/>
<dbReference type="EMBL" id="CP001941">
    <property type="protein sequence ID" value="ADD08524.1"/>
    <property type="molecule type" value="Genomic_DNA"/>
</dbReference>
<dbReference type="HOGENOM" id="CLU_061722_0_0_2"/>
<dbReference type="Pfam" id="PF05559">
    <property type="entry name" value="DUF763"/>
    <property type="match status" value="1"/>
</dbReference>
<dbReference type="STRING" id="439481.Aboo_0713"/>
<dbReference type="PANTHER" id="PTHR38597">
    <property type="entry name" value="BLL3834 PROTEIN"/>
    <property type="match status" value="1"/>
</dbReference>
<keyword evidence="2" id="KW-1185">Reference proteome</keyword>
<dbReference type="Proteomes" id="UP000001400">
    <property type="component" value="Chromosome"/>
</dbReference>
<dbReference type="InterPro" id="IPR008482">
    <property type="entry name" value="DUF763"/>
</dbReference>
<dbReference type="PANTHER" id="PTHR38597:SF1">
    <property type="entry name" value="BLL3834 PROTEIN"/>
    <property type="match status" value="1"/>
</dbReference>
<gene>
    <name evidence="1" type="ordered locus">Aboo_0713</name>
</gene>
<accession>B5I9K5</accession>
<sequence length="361" mass="41206">MERSGIANLPLHPGHAPRWLFKRMVPLSREIIKIIEMEYGTDEVLRRLSDPYWFQAFSCVIGFDWHSSGTTTVTMGALKQALKPEDGLIVVGGKGAVSRRTPKEIENIGEEFSISSQKIEKLKYASKMVAKVDNTVLQDGYQLYHHAMVIDEHGRWVVIQQGMNEKSRYARRYHWLYGIKNFVNDPRSGIISDTLEKKVLDMSARKSEDARKVSVDIVNDNPQKLKNMIAEVKDRKQKTLDDFTGTKTLTMPWTINWSALFKAYEIQPRNYEELIGIKGIGPSTVRALAYIAEVIYGTEISWKDPVKYSFALGGKDGVPKPVDRRAYDKSIEILQLSIEEANIGGKEKLEMLKRLRRFVPP</sequence>
<proteinExistence type="predicted"/>
<evidence type="ECO:0008006" key="3">
    <source>
        <dbReference type="Google" id="ProtNLM"/>
    </source>
</evidence>
<evidence type="ECO:0000313" key="1">
    <source>
        <dbReference type="EMBL" id="ADD08524.1"/>
    </source>
</evidence>
<dbReference type="GeneID" id="8827659"/>
<dbReference type="eggNOG" id="arCOG04253">
    <property type="taxonomic scope" value="Archaea"/>
</dbReference>
<dbReference type="KEGG" id="abi:Aboo_0713"/>
<evidence type="ECO:0000313" key="2">
    <source>
        <dbReference type="Proteomes" id="UP000001400"/>
    </source>
</evidence>